<evidence type="ECO:0000259" key="20">
    <source>
        <dbReference type="PROSITE" id="PS50902"/>
    </source>
</evidence>
<keyword evidence="10" id="KW-0547">Nucleotide-binding</keyword>
<comment type="catalytic activity">
    <reaction evidence="15">
        <text>N(1)-methylguanosine(37) in tRNA(Phe) + pyruvate + S-adenosyl-L-methionine = 4-demethylwyosine(37) in tRNA(Phe) + 5'-deoxyadenosine + L-methionine + CO2 + H2O</text>
        <dbReference type="Rhea" id="RHEA:36347"/>
        <dbReference type="Rhea" id="RHEA-COMP:10164"/>
        <dbReference type="Rhea" id="RHEA-COMP:10165"/>
        <dbReference type="ChEBI" id="CHEBI:15361"/>
        <dbReference type="ChEBI" id="CHEBI:15377"/>
        <dbReference type="ChEBI" id="CHEBI:16526"/>
        <dbReference type="ChEBI" id="CHEBI:17319"/>
        <dbReference type="ChEBI" id="CHEBI:57844"/>
        <dbReference type="ChEBI" id="CHEBI:59789"/>
        <dbReference type="ChEBI" id="CHEBI:64315"/>
        <dbReference type="ChEBI" id="CHEBI:73542"/>
        <dbReference type="EC" id="4.1.3.44"/>
    </reaction>
</comment>
<comment type="similarity">
    <text evidence="3">Belongs to the TYW1 family.</text>
</comment>
<dbReference type="InterPro" id="IPR013785">
    <property type="entry name" value="Aldolase_TIM"/>
</dbReference>
<keyword evidence="12" id="KW-0411">Iron-sulfur</keyword>
<dbReference type="GO" id="GO:0010181">
    <property type="term" value="F:FMN binding"/>
    <property type="evidence" value="ECO:0007669"/>
    <property type="project" value="InterPro"/>
</dbReference>
<keyword evidence="7" id="KW-0949">S-adenosyl-L-methionine</keyword>
<dbReference type="InterPro" id="IPR001094">
    <property type="entry name" value="Flavdoxin-like"/>
</dbReference>
<dbReference type="Pfam" id="PF08608">
    <property type="entry name" value="Wyosine_form"/>
    <property type="match status" value="1"/>
</dbReference>
<keyword evidence="9" id="KW-0479">Metal-binding</keyword>
<dbReference type="SFLD" id="SFLDF00284">
    <property type="entry name" value="tRNA_wybutosine-synthesizing"/>
    <property type="match status" value="1"/>
</dbReference>
<evidence type="ECO:0000256" key="16">
    <source>
        <dbReference type="ARBA" id="ARBA00078095"/>
    </source>
</evidence>
<evidence type="ECO:0000256" key="12">
    <source>
        <dbReference type="ARBA" id="ARBA00023014"/>
    </source>
</evidence>
<dbReference type="EC" id="4.1.3.44" evidence="4"/>
<dbReference type="PROSITE" id="PS51918">
    <property type="entry name" value="RADICAL_SAM"/>
    <property type="match status" value="1"/>
</dbReference>
<keyword evidence="19" id="KW-1133">Transmembrane helix</keyword>
<evidence type="ECO:0000313" key="22">
    <source>
        <dbReference type="EMBL" id="PAA84312.1"/>
    </source>
</evidence>
<dbReference type="PRINTS" id="PR00369">
    <property type="entry name" value="FLAVODOXIN"/>
</dbReference>
<dbReference type="CDD" id="cd01335">
    <property type="entry name" value="Radical_SAM"/>
    <property type="match status" value="1"/>
</dbReference>
<evidence type="ECO:0000256" key="9">
    <source>
        <dbReference type="ARBA" id="ARBA00022723"/>
    </source>
</evidence>
<evidence type="ECO:0000259" key="21">
    <source>
        <dbReference type="PROSITE" id="PS51918"/>
    </source>
</evidence>
<keyword evidence="8" id="KW-0819">tRNA processing</keyword>
<dbReference type="FunFam" id="3.20.20.70:FF:000196">
    <property type="entry name" value="S-adenosyl-L-methionine-dependent tRNA 4-demethylwyosine synthase"/>
    <property type="match status" value="1"/>
</dbReference>
<sequence>QSASKMSHWDLTVHISRALQNSSALSYSLLLAASVVGAWILFQRRGRQGHVISASSVKKAVLSSSSQMSLRSPTTRKAMLPTTSCTSTANGSVDETFNKVRVFYASQLGRAKHFATLLRDELAGVLKQQKQQQQQSQCCNGGDGEACKSTTVSSSDSAGIELIDLANYDPEESLHKESPDTLCYFLLPTYEGGSSPNTGAWFCKWLAEAAEDWRVERGHLSGLRFIVIGLGNSLYAENYNLIAKRVDEQLTQLSGTRLRPPVLLDENVASATGHGGQEADFQAALQSQLLDPLVSKKKKSACCSEATGNSACCQGAEAASDVAEDHSDVDSDHLDEEDQDGLVDVEDIGGVLSSATRSNQKQKLRQEATTRRAMVTPLVRKSLEKQGYRLIGSHSGVKLCRWTKSMLRGRGGCYKHAFYGIASHRCMEATPSLACANKCVFCWRHHTNPVGTEWRWLEDPPDEILSGALDAHRRMIREFRGVPGVMPERISEGMQPRHCALSLVGEPIMYPRINQLLHLLHTSGISSFLVTNAQFPEAMRQLPPVTQLYVSVDAATPDSLKRIDRPLFKDFWQRFIDCLRAMRDCGQRTVYRLTLVKAWNTEEVQQYAKLVDLGCPDFIEVKGVTFCGDSKASQLTMGNVPWHKEVVQFSQALADSLANQYDIACEHEHSNCVLLANKRKFLVNNRWHTWIDYDRFEQLYGRFVETGQRFNAADYMAETPEWAVYGSAEQGFDPNETRFRRRAAAAAAAASGDY</sequence>
<dbReference type="InterPro" id="IPR013917">
    <property type="entry name" value="tRNA_wybutosine-synth"/>
</dbReference>
<dbReference type="Proteomes" id="UP000215902">
    <property type="component" value="Unassembled WGS sequence"/>
</dbReference>
<comment type="caution">
    <text evidence="22">The sequence shown here is derived from an EMBL/GenBank/DDBJ whole genome shotgun (WGS) entry which is preliminary data.</text>
</comment>
<comment type="function">
    <text evidence="14">Probable component of the wybutosine biosynthesis pathway. Wybutosine is a hyper modified guanosine with a tricyclic base found at the 3'-position adjacent to the anticodon of eukaryotic phenylalanine tRNA. Catalyzes the condensation of N-methylguanine with 2 carbon atoms from pyruvate to form the tricyclic 4-demethylwyosine, an intermediate in wybutosine biosynthesis.</text>
</comment>
<evidence type="ECO:0000256" key="1">
    <source>
        <dbReference type="ARBA" id="ARBA00001966"/>
    </source>
</evidence>
<dbReference type="OrthoDB" id="271553at2759"/>
<dbReference type="EMBL" id="NIVC01000381">
    <property type="protein sequence ID" value="PAA84312.1"/>
    <property type="molecule type" value="Genomic_DNA"/>
</dbReference>
<evidence type="ECO:0000256" key="14">
    <source>
        <dbReference type="ARBA" id="ARBA00025368"/>
    </source>
</evidence>
<dbReference type="SUPFAM" id="SSF52218">
    <property type="entry name" value="Flavoproteins"/>
    <property type="match status" value="1"/>
</dbReference>
<evidence type="ECO:0000256" key="2">
    <source>
        <dbReference type="ARBA" id="ARBA00004797"/>
    </source>
</evidence>
<evidence type="ECO:0000256" key="7">
    <source>
        <dbReference type="ARBA" id="ARBA00022691"/>
    </source>
</evidence>
<dbReference type="AlphaFoldDB" id="A0A267GGH3"/>
<evidence type="ECO:0000256" key="11">
    <source>
        <dbReference type="ARBA" id="ARBA00023004"/>
    </source>
</evidence>
<dbReference type="GO" id="GO:0031591">
    <property type="term" value="P:wybutosine biosynthetic process"/>
    <property type="evidence" value="ECO:0007669"/>
    <property type="project" value="TreeGrafter"/>
</dbReference>
<evidence type="ECO:0000256" key="17">
    <source>
        <dbReference type="ARBA" id="ARBA00081169"/>
    </source>
</evidence>
<dbReference type="InterPro" id="IPR007197">
    <property type="entry name" value="rSAM"/>
</dbReference>
<evidence type="ECO:0000256" key="10">
    <source>
        <dbReference type="ARBA" id="ARBA00022741"/>
    </source>
</evidence>
<evidence type="ECO:0000256" key="15">
    <source>
        <dbReference type="ARBA" id="ARBA00049466"/>
    </source>
</evidence>
<feature type="domain" description="Radical SAM core" evidence="21">
    <location>
        <begin position="419"/>
        <end position="662"/>
    </location>
</feature>
<dbReference type="InterPro" id="IPR008254">
    <property type="entry name" value="Flavodoxin/NO_synth"/>
</dbReference>
<dbReference type="Gene3D" id="3.40.50.360">
    <property type="match status" value="1"/>
</dbReference>
<feature type="non-terminal residue" evidence="22">
    <location>
        <position position="1"/>
    </location>
</feature>
<dbReference type="STRING" id="282301.A0A267GGH3"/>
<evidence type="ECO:0000256" key="13">
    <source>
        <dbReference type="ARBA" id="ARBA00023239"/>
    </source>
</evidence>
<feature type="transmembrane region" description="Helical" evidence="19">
    <location>
        <begin position="24"/>
        <end position="42"/>
    </location>
</feature>
<dbReference type="PROSITE" id="PS50902">
    <property type="entry name" value="FLAVODOXIN_LIKE"/>
    <property type="match status" value="1"/>
</dbReference>
<dbReference type="InterPro" id="IPR029039">
    <property type="entry name" value="Flavoprotein-like_sf"/>
</dbReference>
<keyword evidence="13" id="KW-0456">Lyase</keyword>
<dbReference type="GO" id="GO:0046872">
    <property type="term" value="F:metal ion binding"/>
    <property type="evidence" value="ECO:0007669"/>
    <property type="project" value="UniProtKB-KW"/>
</dbReference>
<feature type="domain" description="Flavodoxin-like" evidence="20">
    <location>
        <begin position="100"/>
        <end position="289"/>
    </location>
</feature>
<dbReference type="SUPFAM" id="SSF102114">
    <property type="entry name" value="Radical SAM enzymes"/>
    <property type="match status" value="1"/>
</dbReference>
<dbReference type="Pfam" id="PF04055">
    <property type="entry name" value="Radical_SAM"/>
    <property type="match status" value="1"/>
</dbReference>
<dbReference type="Pfam" id="PF00258">
    <property type="entry name" value="Flavodoxin_1"/>
    <property type="match status" value="1"/>
</dbReference>
<dbReference type="SFLD" id="SFLDS00029">
    <property type="entry name" value="Radical_SAM"/>
    <property type="match status" value="1"/>
</dbReference>
<keyword evidence="19" id="KW-0472">Membrane</keyword>
<evidence type="ECO:0000256" key="6">
    <source>
        <dbReference type="ARBA" id="ARBA00022485"/>
    </source>
</evidence>
<name>A0A267GGH3_9PLAT</name>
<dbReference type="UniPathway" id="UPA00375"/>
<gene>
    <name evidence="22" type="ORF">BOX15_Mlig019280g2</name>
</gene>
<keyword evidence="19" id="KW-0812">Transmembrane</keyword>
<organism evidence="22 23">
    <name type="scientific">Macrostomum lignano</name>
    <dbReference type="NCBI Taxonomy" id="282301"/>
    <lineage>
        <taxon>Eukaryota</taxon>
        <taxon>Metazoa</taxon>
        <taxon>Spiralia</taxon>
        <taxon>Lophotrochozoa</taxon>
        <taxon>Platyhelminthes</taxon>
        <taxon>Rhabditophora</taxon>
        <taxon>Macrostomorpha</taxon>
        <taxon>Macrostomida</taxon>
        <taxon>Macrostomidae</taxon>
        <taxon>Macrostomum</taxon>
    </lineage>
</organism>
<dbReference type="SFLD" id="SFLDG01071">
    <property type="entry name" value="tRNA_wybutosine-synthesizing"/>
    <property type="match status" value="1"/>
</dbReference>
<reference evidence="22 23" key="1">
    <citation type="submission" date="2017-06" db="EMBL/GenBank/DDBJ databases">
        <title>A platform for efficient transgenesis in Macrostomum lignano, a flatworm model organism for stem cell research.</title>
        <authorList>
            <person name="Berezikov E."/>
        </authorList>
    </citation>
    <scope>NUCLEOTIDE SEQUENCE [LARGE SCALE GENOMIC DNA]</scope>
    <source>
        <strain evidence="22">DV1</strain>
        <tissue evidence="22">Whole organism</tissue>
    </source>
</reference>
<evidence type="ECO:0000313" key="23">
    <source>
        <dbReference type="Proteomes" id="UP000215902"/>
    </source>
</evidence>
<protein>
    <recommendedName>
        <fullName evidence="5">S-adenosyl-L-methionine-dependent tRNA 4-demethylwyosine synthase TYW1</fullName>
        <ecNumber evidence="4">4.1.3.44</ecNumber>
    </recommendedName>
    <alternativeName>
        <fullName evidence="18">Radical S-adenosyl methionine and flavodoxin domain-containing protein 1</fullName>
    </alternativeName>
    <alternativeName>
        <fullName evidence="16">tRNA wybutosine-synthesizing protein 1 homolog</fullName>
    </alternativeName>
    <alternativeName>
        <fullName evidence="17">tRNA-yW-synthesizing protein</fullName>
    </alternativeName>
</protein>
<keyword evidence="11" id="KW-0408">Iron</keyword>
<keyword evidence="23" id="KW-1185">Reference proteome</keyword>
<evidence type="ECO:0000256" key="18">
    <source>
        <dbReference type="ARBA" id="ARBA00082357"/>
    </source>
</evidence>
<dbReference type="InterPro" id="IPR034556">
    <property type="entry name" value="tRNA_wybutosine-synthase"/>
</dbReference>
<evidence type="ECO:0000256" key="8">
    <source>
        <dbReference type="ARBA" id="ARBA00022694"/>
    </source>
</evidence>
<accession>A0A267GGH3</accession>
<comment type="cofactor">
    <cofactor evidence="1">
        <name>[4Fe-4S] cluster</name>
        <dbReference type="ChEBI" id="CHEBI:49883"/>
    </cofactor>
</comment>
<evidence type="ECO:0000256" key="19">
    <source>
        <dbReference type="SAM" id="Phobius"/>
    </source>
</evidence>
<evidence type="ECO:0000256" key="5">
    <source>
        <dbReference type="ARBA" id="ARBA00017596"/>
    </source>
</evidence>
<comment type="pathway">
    <text evidence="2">tRNA modification; wybutosine-tRNA(Phe) biosynthesis.</text>
</comment>
<keyword evidence="6" id="KW-0004">4Fe-4S</keyword>
<dbReference type="InterPro" id="IPR058240">
    <property type="entry name" value="rSAM_sf"/>
</dbReference>
<dbReference type="GO" id="GO:0051539">
    <property type="term" value="F:4 iron, 4 sulfur cluster binding"/>
    <property type="evidence" value="ECO:0007669"/>
    <property type="project" value="UniProtKB-KW"/>
</dbReference>
<dbReference type="PANTHER" id="PTHR13930">
    <property type="entry name" value="S-ADENOSYL-L-METHIONINE-DEPENDENT TRNA 4-DEMETHYLWYOSINE SYNTHASE"/>
    <property type="match status" value="1"/>
</dbReference>
<dbReference type="GO" id="GO:0102521">
    <property type="term" value="F:tRNA-4-demethylwyosine synthase activity"/>
    <property type="evidence" value="ECO:0007669"/>
    <property type="project" value="UniProtKB-EC"/>
</dbReference>
<proteinExistence type="inferred from homology"/>
<dbReference type="Gene3D" id="3.20.20.70">
    <property type="entry name" value="Aldolase class I"/>
    <property type="match status" value="1"/>
</dbReference>
<dbReference type="PANTHER" id="PTHR13930:SF0">
    <property type="entry name" value="S-ADENOSYL-L-METHIONINE-DEPENDENT TRNA 4-DEMETHYLWYOSINE SYNTHASE TYW1-RELATED"/>
    <property type="match status" value="1"/>
</dbReference>
<evidence type="ECO:0000256" key="4">
    <source>
        <dbReference type="ARBA" id="ARBA00012821"/>
    </source>
</evidence>
<evidence type="ECO:0000256" key="3">
    <source>
        <dbReference type="ARBA" id="ARBA00010115"/>
    </source>
</evidence>